<protein>
    <recommendedName>
        <fullName evidence="3">DUF4595 domain-containing protein</fullName>
    </recommendedName>
</protein>
<name>A0A501WCC2_9BACT</name>
<reference evidence="1 2" key="1">
    <citation type="submission" date="2019-06" db="EMBL/GenBank/DDBJ databases">
        <title>A novel bacterium of genus Pontibacter, isolated from marine sediment.</title>
        <authorList>
            <person name="Huang H."/>
            <person name="Mo K."/>
            <person name="Hu Y."/>
        </authorList>
    </citation>
    <scope>NUCLEOTIDE SEQUENCE [LARGE SCALE GENOMIC DNA]</scope>
    <source>
        <strain evidence="1 2">HB172049</strain>
    </source>
</reference>
<gene>
    <name evidence="1" type="ORF">FJM65_02020</name>
</gene>
<accession>A0A501WCC2</accession>
<evidence type="ECO:0008006" key="3">
    <source>
        <dbReference type="Google" id="ProtNLM"/>
    </source>
</evidence>
<dbReference type="EMBL" id="VFRQ01000001">
    <property type="protein sequence ID" value="TPE46145.1"/>
    <property type="molecule type" value="Genomic_DNA"/>
</dbReference>
<proteinExistence type="predicted"/>
<dbReference type="RefSeq" id="WP_140618885.1">
    <property type="nucleotide sequence ID" value="NZ_VFRQ01000001.1"/>
</dbReference>
<comment type="caution">
    <text evidence="1">The sequence shown here is derived from an EMBL/GenBank/DDBJ whole genome shotgun (WGS) entry which is preliminary data.</text>
</comment>
<dbReference type="PROSITE" id="PS51257">
    <property type="entry name" value="PROKAR_LIPOPROTEIN"/>
    <property type="match status" value="1"/>
</dbReference>
<organism evidence="1 2">
    <name type="scientific">Pontibacter mangrovi</name>
    <dbReference type="NCBI Taxonomy" id="2589816"/>
    <lineage>
        <taxon>Bacteria</taxon>
        <taxon>Pseudomonadati</taxon>
        <taxon>Bacteroidota</taxon>
        <taxon>Cytophagia</taxon>
        <taxon>Cytophagales</taxon>
        <taxon>Hymenobacteraceae</taxon>
        <taxon>Pontibacter</taxon>
    </lineage>
</organism>
<keyword evidence="2" id="KW-1185">Reference proteome</keyword>
<sequence>MKTKLLVPMLGLLLLTGCSEDEEPVVKPTPAPQDLCYLEEQHIETENGDSTIRYTYNDQNQVVQTEHLRQEDLLAIRRYTYTSEGKLAEEHVLKPDSTEEMFMVYAYDSKGRLSRYEVKQEIPGLETVHRLSSFKAVYDNQGRLTSATDYLFLNNKERANGSVTISYPIDKAVVATVKGRQGETLYKATTITDPVSRDPLSAVPVYQLRKPGIGYPNQRLMTELNATNEEENVLEASFTSAYELNERGYPETYTVTYGDGREVKYTYTYRCSE</sequence>
<dbReference type="Proteomes" id="UP000316727">
    <property type="component" value="Unassembled WGS sequence"/>
</dbReference>
<evidence type="ECO:0000313" key="1">
    <source>
        <dbReference type="EMBL" id="TPE46145.1"/>
    </source>
</evidence>
<dbReference type="AlphaFoldDB" id="A0A501WCC2"/>
<evidence type="ECO:0000313" key="2">
    <source>
        <dbReference type="Proteomes" id="UP000316727"/>
    </source>
</evidence>
<dbReference type="OrthoDB" id="848853at2"/>